<dbReference type="Proteomes" id="UP000319712">
    <property type="component" value="Unassembled WGS sequence"/>
</dbReference>
<keyword evidence="1" id="KW-1133">Transmembrane helix</keyword>
<gene>
    <name evidence="2" type="ORF">SAMN06264867_104237</name>
</gene>
<evidence type="ECO:0000313" key="2">
    <source>
        <dbReference type="EMBL" id="SMO59305.1"/>
    </source>
</evidence>
<dbReference type="AlphaFoldDB" id="A0A521CIU6"/>
<protein>
    <submittedName>
        <fullName evidence="2">Uncharacterized protein</fullName>
    </submittedName>
</protein>
<keyword evidence="3" id="KW-1185">Reference proteome</keyword>
<accession>A0A521CIU6</accession>
<feature type="transmembrane region" description="Helical" evidence="1">
    <location>
        <begin position="128"/>
        <end position="145"/>
    </location>
</feature>
<keyword evidence="1" id="KW-0812">Transmembrane</keyword>
<keyword evidence="1" id="KW-0472">Membrane</keyword>
<dbReference type="RefSeq" id="WP_142986289.1">
    <property type="nucleotide sequence ID" value="NZ_FXTD01000004.1"/>
</dbReference>
<feature type="transmembrane region" description="Helical" evidence="1">
    <location>
        <begin position="7"/>
        <end position="28"/>
    </location>
</feature>
<organism evidence="2 3">
    <name type="scientific">Halorubrum cibi</name>
    <dbReference type="NCBI Taxonomy" id="413815"/>
    <lineage>
        <taxon>Archaea</taxon>
        <taxon>Methanobacteriati</taxon>
        <taxon>Methanobacteriota</taxon>
        <taxon>Stenosarchaea group</taxon>
        <taxon>Halobacteria</taxon>
        <taxon>Halobacteriales</taxon>
        <taxon>Haloferacaceae</taxon>
        <taxon>Halorubrum</taxon>
    </lineage>
</organism>
<evidence type="ECO:0000256" key="1">
    <source>
        <dbReference type="SAM" id="Phobius"/>
    </source>
</evidence>
<proteinExistence type="predicted"/>
<feature type="transmembrane region" description="Helical" evidence="1">
    <location>
        <begin position="68"/>
        <end position="87"/>
    </location>
</feature>
<dbReference type="EMBL" id="FXTD01000004">
    <property type="protein sequence ID" value="SMO59305.1"/>
    <property type="molecule type" value="Genomic_DNA"/>
</dbReference>
<feature type="transmembrane region" description="Helical" evidence="1">
    <location>
        <begin position="34"/>
        <end position="56"/>
    </location>
</feature>
<name>A0A521CIU6_9EURY</name>
<sequence>MVSDTRLYGAAIAFASGGYSIASAAGATRTTLTAWLMLALGAVVVVHGALLLVPAVPLDDATSGELMLAYAVVMLANQAALATGMAGGTTGGGTDGGGMTGGSMGGGSGTMGSMGGDATMTAAMPWDLGMAVLALLMLVSGAIMLRSDDGM</sequence>
<evidence type="ECO:0000313" key="3">
    <source>
        <dbReference type="Proteomes" id="UP000319712"/>
    </source>
</evidence>
<reference evidence="2 3" key="1">
    <citation type="submission" date="2017-05" db="EMBL/GenBank/DDBJ databases">
        <authorList>
            <person name="Varghese N."/>
            <person name="Submissions S."/>
        </authorList>
    </citation>
    <scope>NUCLEOTIDE SEQUENCE [LARGE SCALE GENOMIC DNA]</scope>
    <source>
        <strain evidence="2 3">DSM 19504</strain>
    </source>
</reference>